<name>A0A9N7VI72_PLEPL</name>
<reference evidence="2" key="1">
    <citation type="submission" date="2020-03" db="EMBL/GenBank/DDBJ databases">
        <authorList>
            <person name="Weist P."/>
        </authorList>
    </citation>
    <scope>NUCLEOTIDE SEQUENCE</scope>
</reference>
<gene>
    <name evidence="2" type="ORF">PLEPLA_LOCUS37650</name>
</gene>
<sequence>MKGGRWKTSCSNLHQLLEKSSGCTEPRLLLTAGSPYIDNPKSWSRSLGLCSYIEHRAEEASRRRLQQDEHGGSMRLSTAPPNAAWSHKQLGGLRATPAFSLLVKSFRSIVRKPVLHLLFEETSSSPPHCCVFAQKLQWYKVIVALEVSPRPESPERNVCLARVSRLLCDGPHMALCVLRPRLHNKGRITRAASPVIGRGEGRVLSPPNLLFIAPSLRAPSCGYVLVPNDCSSTFVFSPLAGMGRSPLSGL</sequence>
<dbReference type="Proteomes" id="UP001153269">
    <property type="component" value="Unassembled WGS sequence"/>
</dbReference>
<feature type="compositionally biased region" description="Basic and acidic residues" evidence="1">
    <location>
        <begin position="61"/>
        <end position="72"/>
    </location>
</feature>
<dbReference type="EMBL" id="CADEAL010004035">
    <property type="protein sequence ID" value="CAB1449964.1"/>
    <property type="molecule type" value="Genomic_DNA"/>
</dbReference>
<protein>
    <submittedName>
        <fullName evidence="2">Uncharacterized protein</fullName>
    </submittedName>
</protein>
<evidence type="ECO:0000256" key="1">
    <source>
        <dbReference type="SAM" id="MobiDB-lite"/>
    </source>
</evidence>
<feature type="region of interest" description="Disordered" evidence="1">
    <location>
        <begin position="61"/>
        <end position="80"/>
    </location>
</feature>
<proteinExistence type="predicted"/>
<dbReference type="AlphaFoldDB" id="A0A9N7VI72"/>
<evidence type="ECO:0000313" key="3">
    <source>
        <dbReference type="Proteomes" id="UP001153269"/>
    </source>
</evidence>
<organism evidence="2 3">
    <name type="scientific">Pleuronectes platessa</name>
    <name type="common">European plaice</name>
    <dbReference type="NCBI Taxonomy" id="8262"/>
    <lineage>
        <taxon>Eukaryota</taxon>
        <taxon>Metazoa</taxon>
        <taxon>Chordata</taxon>
        <taxon>Craniata</taxon>
        <taxon>Vertebrata</taxon>
        <taxon>Euteleostomi</taxon>
        <taxon>Actinopterygii</taxon>
        <taxon>Neopterygii</taxon>
        <taxon>Teleostei</taxon>
        <taxon>Neoteleostei</taxon>
        <taxon>Acanthomorphata</taxon>
        <taxon>Carangaria</taxon>
        <taxon>Pleuronectiformes</taxon>
        <taxon>Pleuronectoidei</taxon>
        <taxon>Pleuronectidae</taxon>
        <taxon>Pleuronectes</taxon>
    </lineage>
</organism>
<evidence type="ECO:0000313" key="2">
    <source>
        <dbReference type="EMBL" id="CAB1449964.1"/>
    </source>
</evidence>
<comment type="caution">
    <text evidence="2">The sequence shown here is derived from an EMBL/GenBank/DDBJ whole genome shotgun (WGS) entry which is preliminary data.</text>
</comment>
<accession>A0A9N7VI72</accession>
<keyword evidence="3" id="KW-1185">Reference proteome</keyword>